<keyword evidence="8" id="KW-1064">Adaptive immunity</keyword>
<dbReference type="PROSITE" id="PS50835">
    <property type="entry name" value="IG_LIKE"/>
    <property type="match status" value="1"/>
</dbReference>
<evidence type="ECO:0000313" key="11">
    <source>
        <dbReference type="Ensembl" id="ENSCMIP00000003612.1"/>
    </source>
</evidence>
<keyword evidence="8" id="KW-0391">Immunity</keyword>
<dbReference type="InterPro" id="IPR013106">
    <property type="entry name" value="Ig_V-set"/>
</dbReference>
<dbReference type="SUPFAM" id="SSF48726">
    <property type="entry name" value="Immunoglobulin"/>
    <property type="match status" value="1"/>
</dbReference>
<keyword evidence="6" id="KW-0325">Glycoprotein</keyword>
<organism evidence="11 12">
    <name type="scientific">Callorhinchus milii</name>
    <name type="common">Ghost shark</name>
    <dbReference type="NCBI Taxonomy" id="7868"/>
    <lineage>
        <taxon>Eukaryota</taxon>
        <taxon>Metazoa</taxon>
        <taxon>Chordata</taxon>
        <taxon>Craniata</taxon>
        <taxon>Vertebrata</taxon>
        <taxon>Chondrichthyes</taxon>
        <taxon>Holocephali</taxon>
        <taxon>Chimaeriformes</taxon>
        <taxon>Callorhinchidae</taxon>
        <taxon>Callorhinchus</taxon>
    </lineage>
</organism>
<evidence type="ECO:0000256" key="9">
    <source>
        <dbReference type="SAM" id="SignalP"/>
    </source>
</evidence>
<proteinExistence type="predicted"/>
<dbReference type="STRING" id="7868.ENSCMIP00000003612"/>
<dbReference type="GeneTree" id="ENSGT01150000287301"/>
<dbReference type="InterPro" id="IPR007110">
    <property type="entry name" value="Ig-like_dom"/>
</dbReference>
<dbReference type="SMART" id="SM00406">
    <property type="entry name" value="IGv"/>
    <property type="match status" value="1"/>
</dbReference>
<dbReference type="InterPro" id="IPR013783">
    <property type="entry name" value="Ig-like_fold"/>
</dbReference>
<dbReference type="PANTHER" id="PTHR19339:SF5">
    <property type="entry name" value="IG-LIKE DOMAIN-CONTAINING PROTEIN"/>
    <property type="match status" value="1"/>
</dbReference>
<evidence type="ECO:0000313" key="12">
    <source>
        <dbReference type="Proteomes" id="UP000314986"/>
    </source>
</evidence>
<evidence type="ECO:0000256" key="7">
    <source>
        <dbReference type="ARBA" id="ARBA00038651"/>
    </source>
</evidence>
<evidence type="ECO:0000256" key="5">
    <source>
        <dbReference type="ARBA" id="ARBA00023157"/>
    </source>
</evidence>
<evidence type="ECO:0000256" key="2">
    <source>
        <dbReference type="ARBA" id="ARBA00022475"/>
    </source>
</evidence>
<feature type="signal peptide" evidence="9">
    <location>
        <begin position="1"/>
        <end position="29"/>
    </location>
</feature>
<dbReference type="Gene3D" id="2.60.40.10">
    <property type="entry name" value="Immunoglobulins"/>
    <property type="match status" value="1"/>
</dbReference>
<reference evidence="11" key="5">
    <citation type="submission" date="2025-09" db="UniProtKB">
        <authorList>
            <consortium name="Ensembl"/>
        </authorList>
    </citation>
    <scope>IDENTIFICATION</scope>
</reference>
<evidence type="ECO:0000256" key="1">
    <source>
        <dbReference type="ARBA" id="ARBA00004236"/>
    </source>
</evidence>
<keyword evidence="3 9" id="KW-0732">Signal</keyword>
<dbReference type="InterPro" id="IPR003599">
    <property type="entry name" value="Ig_sub"/>
</dbReference>
<dbReference type="SMART" id="SM00409">
    <property type="entry name" value="IG"/>
    <property type="match status" value="1"/>
</dbReference>
<keyword evidence="5" id="KW-1015">Disulfide bond</keyword>
<keyword evidence="2" id="KW-1003">Cell membrane</keyword>
<protein>
    <recommendedName>
        <fullName evidence="10">Ig-like domain-containing protein</fullName>
    </recommendedName>
</protein>
<dbReference type="InterPro" id="IPR036179">
    <property type="entry name" value="Ig-like_dom_sf"/>
</dbReference>
<dbReference type="GO" id="GO:0042101">
    <property type="term" value="C:T cell receptor complex"/>
    <property type="evidence" value="ECO:0007669"/>
    <property type="project" value="UniProtKB-KW"/>
</dbReference>
<dbReference type="Pfam" id="PF07686">
    <property type="entry name" value="V-set"/>
    <property type="match status" value="1"/>
</dbReference>
<evidence type="ECO:0000256" key="6">
    <source>
        <dbReference type="ARBA" id="ARBA00023180"/>
    </source>
</evidence>
<sequence length="174" mass="19478">LLGQFFLALILTPHGLDMFIYIIFPGVLAESDVSQSPQAVTGNDNGNVSMECNTTGYNPTFQWYKQYGNGSIRFLVLGKREINVKDRIRALTNTKEKNCTLTIKNVRLTDTATYFCADSTVLRVYGRPLQKHVGFIAAQCSEHSPRKRSKWVQFPAGQNVGKASLLLTTLYIPQ</sequence>
<comment type="subunit">
    <text evidence="7">Alpha-beta TR is a heterodimer composed of an alpha and beta chain; disulfide-linked. The alpha-beta TR is associated with the transmembrane signaling CD3 coreceptor proteins to form the TR-CD3 (TcR or TCR). The assembly of alpha-beta TR heterodimers with CD3 occurs in the endoplasmic reticulum where a single alpha-beta TR heterodimer associates with one CD3D-CD3E heterodimer, one CD3G-CD3E heterodimer and one CD247 homodimer forming a stable octameric structure. CD3D-CD3E and CD3G-CD3E heterodimers preferentially associate with TR alpha and TR beta chains, respectively. The association of the CD247 homodimer is the last step of TcR assembly in the endoplasmic reticulum and is required for transport to the cell surface.</text>
</comment>
<feature type="chain" id="PRO_5021294670" description="Ig-like domain-containing protein" evidence="9">
    <location>
        <begin position="30"/>
        <end position="174"/>
    </location>
</feature>
<evidence type="ECO:0000256" key="8">
    <source>
        <dbReference type="ARBA" id="ARBA00043266"/>
    </source>
</evidence>
<keyword evidence="4" id="KW-0472">Membrane</keyword>
<reference evidence="11" key="4">
    <citation type="submission" date="2025-08" db="UniProtKB">
        <authorList>
            <consortium name="Ensembl"/>
        </authorList>
    </citation>
    <scope>IDENTIFICATION</scope>
</reference>
<evidence type="ECO:0000256" key="4">
    <source>
        <dbReference type="ARBA" id="ARBA00023136"/>
    </source>
</evidence>
<dbReference type="Ensembl" id="ENSCMIT00000003753.1">
    <property type="protein sequence ID" value="ENSCMIP00000003612.1"/>
    <property type="gene ID" value="ENSCMIG00000002178.1"/>
</dbReference>
<dbReference type="AlphaFoldDB" id="A0A4W3GKI7"/>
<keyword evidence="8" id="KW-1279">T cell receptor</keyword>
<keyword evidence="12" id="KW-1185">Reference proteome</keyword>
<dbReference type="Proteomes" id="UP000314986">
    <property type="component" value="Unassembled WGS sequence"/>
</dbReference>
<comment type="subcellular location">
    <subcellularLocation>
        <location evidence="1">Cell membrane</location>
    </subcellularLocation>
</comment>
<reference evidence="12" key="3">
    <citation type="journal article" date="2014" name="Nature">
        <title>Elephant shark genome provides unique insights into gnathostome evolution.</title>
        <authorList>
            <consortium name="International Elephant Shark Genome Sequencing Consortium"/>
            <person name="Venkatesh B."/>
            <person name="Lee A.P."/>
            <person name="Ravi V."/>
            <person name="Maurya A.K."/>
            <person name="Lian M.M."/>
            <person name="Swann J.B."/>
            <person name="Ohta Y."/>
            <person name="Flajnik M.F."/>
            <person name="Sutoh Y."/>
            <person name="Kasahara M."/>
            <person name="Hoon S."/>
            <person name="Gangu V."/>
            <person name="Roy S.W."/>
            <person name="Irimia M."/>
            <person name="Korzh V."/>
            <person name="Kondrychyn I."/>
            <person name="Lim Z.W."/>
            <person name="Tay B.H."/>
            <person name="Tohari S."/>
            <person name="Kong K.W."/>
            <person name="Ho S."/>
            <person name="Lorente-Galdos B."/>
            <person name="Quilez J."/>
            <person name="Marques-Bonet T."/>
            <person name="Raney B.J."/>
            <person name="Ingham P.W."/>
            <person name="Tay A."/>
            <person name="Hillier L.W."/>
            <person name="Minx P."/>
            <person name="Boehm T."/>
            <person name="Wilson R.K."/>
            <person name="Brenner S."/>
            <person name="Warren W.C."/>
        </authorList>
    </citation>
    <scope>NUCLEOTIDE SEQUENCE [LARGE SCALE GENOMIC DNA]</scope>
</reference>
<reference evidence="12" key="1">
    <citation type="journal article" date="2006" name="Science">
        <title>Ancient noncoding elements conserved in the human genome.</title>
        <authorList>
            <person name="Venkatesh B."/>
            <person name="Kirkness E.F."/>
            <person name="Loh Y.H."/>
            <person name="Halpern A.L."/>
            <person name="Lee A.P."/>
            <person name="Johnson J."/>
            <person name="Dandona N."/>
            <person name="Viswanathan L.D."/>
            <person name="Tay A."/>
            <person name="Venter J.C."/>
            <person name="Strausberg R.L."/>
            <person name="Brenner S."/>
        </authorList>
    </citation>
    <scope>NUCLEOTIDE SEQUENCE [LARGE SCALE GENOMIC DNA]</scope>
</reference>
<dbReference type="InParanoid" id="A0A4W3GKI7"/>
<reference evidence="12" key="2">
    <citation type="journal article" date="2007" name="PLoS Biol.">
        <title>Survey sequencing and comparative analysis of the elephant shark (Callorhinchus milii) genome.</title>
        <authorList>
            <person name="Venkatesh B."/>
            <person name="Kirkness E.F."/>
            <person name="Loh Y.H."/>
            <person name="Halpern A.L."/>
            <person name="Lee A.P."/>
            <person name="Johnson J."/>
            <person name="Dandona N."/>
            <person name="Viswanathan L.D."/>
            <person name="Tay A."/>
            <person name="Venter J.C."/>
            <person name="Strausberg R.L."/>
            <person name="Brenner S."/>
        </authorList>
    </citation>
    <scope>NUCLEOTIDE SEQUENCE [LARGE SCALE GENOMIC DNA]</scope>
</reference>
<dbReference type="PANTHER" id="PTHR19339">
    <property type="entry name" value="T CELL RECEPTOR ALPHA VARIABLE 39"/>
    <property type="match status" value="1"/>
</dbReference>
<evidence type="ECO:0000259" key="10">
    <source>
        <dbReference type="PROSITE" id="PS50835"/>
    </source>
</evidence>
<dbReference type="InterPro" id="IPR051896">
    <property type="entry name" value="TCR_alpha_variable"/>
</dbReference>
<evidence type="ECO:0000256" key="3">
    <source>
        <dbReference type="ARBA" id="ARBA00022729"/>
    </source>
</evidence>
<accession>A0A4W3GKI7</accession>
<name>A0A4W3GKI7_CALMI</name>
<feature type="domain" description="Ig-like" evidence="10">
    <location>
        <begin position="25"/>
        <end position="116"/>
    </location>
</feature>